<dbReference type="AlphaFoldDB" id="A0A849L7I2"/>
<evidence type="ECO:0000313" key="6">
    <source>
        <dbReference type="EMBL" id="NNU82011.1"/>
    </source>
</evidence>
<gene>
    <name evidence="6" type="ORF">HMH01_16355</name>
</gene>
<keyword evidence="7" id="KW-1185">Reference proteome</keyword>
<dbReference type="RefSeq" id="WP_171326875.1">
    <property type="nucleotide sequence ID" value="NZ_JABFBC010000004.1"/>
</dbReference>
<sequence>MHDLATDPPTALLIDHIRNRYHDMYRRDLPSLIALARKVETAHATDPATPHGLTHALEAMIADHEAHARSEEVLVLDALRTWRAGHAADAVLRLRKEHDRQEAALNRIAAITHGFRLPRHACESWRRLYAGLGRLVEDLDEHLDLENEILFPRLEEMRG</sequence>
<evidence type="ECO:0000256" key="2">
    <source>
        <dbReference type="ARBA" id="ARBA00022490"/>
    </source>
</evidence>
<dbReference type="PANTHER" id="PTHR36438:SF1">
    <property type="entry name" value="IRON-SULFUR CLUSTER REPAIR PROTEIN YTFE"/>
    <property type="match status" value="1"/>
</dbReference>
<dbReference type="GO" id="GO:0046872">
    <property type="term" value="F:metal ion binding"/>
    <property type="evidence" value="ECO:0007669"/>
    <property type="project" value="UniProtKB-KW"/>
</dbReference>
<comment type="subcellular location">
    <subcellularLocation>
        <location evidence="1">Cytoplasm</location>
    </subcellularLocation>
</comment>
<keyword evidence="3" id="KW-0479">Metal-binding</keyword>
<dbReference type="InterPro" id="IPR012312">
    <property type="entry name" value="Hemerythrin-like"/>
</dbReference>
<dbReference type="Pfam" id="PF01814">
    <property type="entry name" value="Hemerythrin"/>
    <property type="match status" value="1"/>
</dbReference>
<evidence type="ECO:0000256" key="3">
    <source>
        <dbReference type="ARBA" id="ARBA00022723"/>
    </source>
</evidence>
<protein>
    <recommendedName>
        <fullName evidence="5">Hemerythrin-like domain-containing protein</fullName>
    </recommendedName>
</protein>
<reference evidence="6 7" key="1">
    <citation type="submission" date="2020-05" db="EMBL/GenBank/DDBJ databases">
        <title>Gimesia benthica sp. nov., a novel planctomycete isolated from a deep-sea water sample of the Northwest Indian Ocean.</title>
        <authorList>
            <person name="Wang J."/>
            <person name="Ruan C."/>
            <person name="Song L."/>
            <person name="Zhu Y."/>
            <person name="Li A."/>
            <person name="Zheng X."/>
            <person name="Wang L."/>
            <person name="Lu Z."/>
            <person name="Huang Y."/>
            <person name="Du W."/>
            <person name="Zhou Y."/>
            <person name="Huang L."/>
            <person name="Dai X."/>
        </authorList>
    </citation>
    <scope>NUCLEOTIDE SEQUENCE [LARGE SCALE GENOMIC DNA]</scope>
    <source>
        <strain evidence="6 7">YYQ-30</strain>
    </source>
</reference>
<dbReference type="InterPro" id="IPR019903">
    <property type="entry name" value="RIC_family"/>
</dbReference>
<feature type="domain" description="Hemerythrin-like" evidence="5">
    <location>
        <begin position="20"/>
        <end position="154"/>
    </location>
</feature>
<dbReference type="EMBL" id="JABFBC010000004">
    <property type="protein sequence ID" value="NNU82011.1"/>
    <property type="molecule type" value="Genomic_DNA"/>
</dbReference>
<evidence type="ECO:0000259" key="5">
    <source>
        <dbReference type="Pfam" id="PF01814"/>
    </source>
</evidence>
<dbReference type="Gene3D" id="1.20.120.520">
    <property type="entry name" value="nmb1532 protein domain like"/>
    <property type="match status" value="1"/>
</dbReference>
<dbReference type="Proteomes" id="UP000572377">
    <property type="component" value="Unassembled WGS sequence"/>
</dbReference>
<organism evidence="6 7">
    <name type="scientific">Halovulum dunhuangense</name>
    <dbReference type="NCBI Taxonomy" id="1505036"/>
    <lineage>
        <taxon>Bacteria</taxon>
        <taxon>Pseudomonadati</taxon>
        <taxon>Pseudomonadota</taxon>
        <taxon>Alphaproteobacteria</taxon>
        <taxon>Rhodobacterales</taxon>
        <taxon>Paracoccaceae</taxon>
        <taxon>Halovulum</taxon>
    </lineage>
</organism>
<evidence type="ECO:0000313" key="7">
    <source>
        <dbReference type="Proteomes" id="UP000572377"/>
    </source>
</evidence>
<name>A0A849L7I2_9RHOB</name>
<accession>A0A849L7I2</accession>
<keyword evidence="4" id="KW-0408">Iron</keyword>
<evidence type="ECO:0000256" key="1">
    <source>
        <dbReference type="ARBA" id="ARBA00004496"/>
    </source>
</evidence>
<proteinExistence type="predicted"/>
<comment type="caution">
    <text evidence="6">The sequence shown here is derived from an EMBL/GenBank/DDBJ whole genome shotgun (WGS) entry which is preliminary data.</text>
</comment>
<dbReference type="GO" id="GO:0005737">
    <property type="term" value="C:cytoplasm"/>
    <property type="evidence" value="ECO:0007669"/>
    <property type="project" value="UniProtKB-SubCell"/>
</dbReference>
<keyword evidence="2" id="KW-0963">Cytoplasm</keyword>
<evidence type="ECO:0000256" key="4">
    <source>
        <dbReference type="ARBA" id="ARBA00023004"/>
    </source>
</evidence>
<dbReference type="PANTHER" id="PTHR36438">
    <property type="entry name" value="IRON-SULFUR CLUSTER REPAIR PROTEIN YTFE"/>
    <property type="match status" value="1"/>
</dbReference>